<keyword evidence="3" id="KW-1185">Reference proteome</keyword>
<organism evidence="2 3">
    <name type="scientific">Klebsormidium nitens</name>
    <name type="common">Green alga</name>
    <name type="synonym">Ulothrix nitens</name>
    <dbReference type="NCBI Taxonomy" id="105231"/>
    <lineage>
        <taxon>Eukaryota</taxon>
        <taxon>Viridiplantae</taxon>
        <taxon>Streptophyta</taxon>
        <taxon>Klebsormidiophyceae</taxon>
        <taxon>Klebsormidiales</taxon>
        <taxon>Klebsormidiaceae</taxon>
        <taxon>Klebsormidium</taxon>
    </lineage>
</organism>
<dbReference type="PANTHER" id="PTHR11102">
    <property type="entry name" value="SEL-1-LIKE PROTEIN"/>
    <property type="match status" value="1"/>
</dbReference>
<dbReference type="Proteomes" id="UP000054558">
    <property type="component" value="Unassembled WGS sequence"/>
</dbReference>
<dbReference type="STRING" id="105231.A0A1Y1IWE7"/>
<proteinExistence type="inferred from homology"/>
<dbReference type="OrthoDB" id="272077at2759"/>
<dbReference type="Gene3D" id="1.25.40.10">
    <property type="entry name" value="Tetratricopeptide repeat domain"/>
    <property type="match status" value="2"/>
</dbReference>
<protein>
    <recommendedName>
        <fullName evidence="4">Sel1 repeat family protein</fullName>
    </recommendedName>
</protein>
<dbReference type="SUPFAM" id="SSF81901">
    <property type="entry name" value="HCP-like"/>
    <property type="match status" value="1"/>
</dbReference>
<accession>A0A1Y1IWE7</accession>
<dbReference type="SMART" id="SM00671">
    <property type="entry name" value="SEL1"/>
    <property type="match status" value="3"/>
</dbReference>
<dbReference type="InterPro" id="IPR011990">
    <property type="entry name" value="TPR-like_helical_dom_sf"/>
</dbReference>
<comment type="similarity">
    <text evidence="1">Belongs to the sel-1 family.</text>
</comment>
<evidence type="ECO:0000256" key="1">
    <source>
        <dbReference type="ARBA" id="ARBA00038101"/>
    </source>
</evidence>
<dbReference type="AlphaFoldDB" id="A0A1Y1IWE7"/>
<sequence length="341" mass="38157">MECIAIEKVIATEIADVRADPVSPGLTREKAPTNDAEVTAMQNLVLQTILEKRRALGGYVGWKNRASFERKTSLGIMELAEKIATFAAKYDQYLGGCCYEMPKDEARLVEPLEKAAKKWDWRAQMLLGLNYTTGGGVVQDYARAVELLRKAADGGFAMTFRRLQEAGYANGPEDEDEVSKEAGLRGIFKFSGATSWWLDWWLNQDSRSFEDKDEEDYEGFILVEYEVSRCFAWAEYELALCYLRGTEVPKDEADYRLGLCYLKSIGVAENKARAAELFAKAADQGYVLAQYRLGLCYLRGIGVAKDKARAAELFRKAAADNKYSLAELKLIGQALLKESTA</sequence>
<evidence type="ECO:0008006" key="4">
    <source>
        <dbReference type="Google" id="ProtNLM"/>
    </source>
</evidence>
<dbReference type="Pfam" id="PF08238">
    <property type="entry name" value="Sel1"/>
    <property type="match status" value="3"/>
</dbReference>
<dbReference type="InterPro" id="IPR050767">
    <property type="entry name" value="Sel1_AlgK"/>
</dbReference>
<name>A0A1Y1IWE7_KLENI</name>
<dbReference type="PANTHER" id="PTHR11102:SF160">
    <property type="entry name" value="ERAD-ASSOCIATED E3 UBIQUITIN-PROTEIN LIGASE COMPONENT HRD3"/>
    <property type="match status" value="1"/>
</dbReference>
<dbReference type="InterPro" id="IPR006597">
    <property type="entry name" value="Sel1-like"/>
</dbReference>
<gene>
    <name evidence="2" type="ORF">KFL_012750030</name>
</gene>
<evidence type="ECO:0000313" key="3">
    <source>
        <dbReference type="Proteomes" id="UP000054558"/>
    </source>
</evidence>
<evidence type="ECO:0000313" key="2">
    <source>
        <dbReference type="EMBL" id="GAQ93057.1"/>
    </source>
</evidence>
<dbReference type="EMBL" id="DF238224">
    <property type="protein sequence ID" value="GAQ93057.1"/>
    <property type="molecule type" value="Genomic_DNA"/>
</dbReference>
<reference evidence="2 3" key="1">
    <citation type="journal article" date="2014" name="Nat. Commun.">
        <title>Klebsormidium flaccidum genome reveals primary factors for plant terrestrial adaptation.</title>
        <authorList>
            <person name="Hori K."/>
            <person name="Maruyama F."/>
            <person name="Fujisawa T."/>
            <person name="Togashi T."/>
            <person name="Yamamoto N."/>
            <person name="Seo M."/>
            <person name="Sato S."/>
            <person name="Yamada T."/>
            <person name="Mori H."/>
            <person name="Tajima N."/>
            <person name="Moriyama T."/>
            <person name="Ikeuchi M."/>
            <person name="Watanabe M."/>
            <person name="Wada H."/>
            <person name="Kobayashi K."/>
            <person name="Saito M."/>
            <person name="Masuda T."/>
            <person name="Sasaki-Sekimoto Y."/>
            <person name="Mashiguchi K."/>
            <person name="Awai K."/>
            <person name="Shimojima M."/>
            <person name="Masuda S."/>
            <person name="Iwai M."/>
            <person name="Nobusawa T."/>
            <person name="Narise T."/>
            <person name="Kondo S."/>
            <person name="Saito H."/>
            <person name="Sato R."/>
            <person name="Murakawa M."/>
            <person name="Ihara Y."/>
            <person name="Oshima-Yamada Y."/>
            <person name="Ohtaka K."/>
            <person name="Satoh M."/>
            <person name="Sonobe K."/>
            <person name="Ishii M."/>
            <person name="Ohtani R."/>
            <person name="Kanamori-Sato M."/>
            <person name="Honoki R."/>
            <person name="Miyazaki D."/>
            <person name="Mochizuki H."/>
            <person name="Umetsu J."/>
            <person name="Higashi K."/>
            <person name="Shibata D."/>
            <person name="Kamiya Y."/>
            <person name="Sato N."/>
            <person name="Nakamura Y."/>
            <person name="Tabata S."/>
            <person name="Ida S."/>
            <person name="Kurokawa K."/>
            <person name="Ohta H."/>
        </authorList>
    </citation>
    <scope>NUCLEOTIDE SEQUENCE [LARGE SCALE GENOMIC DNA]</scope>
    <source>
        <strain evidence="2 3">NIES-2285</strain>
    </source>
</reference>